<protein>
    <submittedName>
        <fullName evidence="1">Uncharacterized protein</fullName>
    </submittedName>
</protein>
<evidence type="ECO:0000313" key="1">
    <source>
        <dbReference type="EMBL" id="ERM98368.1"/>
    </source>
</evidence>
<dbReference type="Proteomes" id="UP000017836">
    <property type="component" value="Unassembled WGS sequence"/>
</dbReference>
<dbReference type="Gramene" id="ERM98368">
    <property type="protein sequence ID" value="ERM98368"/>
    <property type="gene ID" value="AMTR_s01256p00000600"/>
</dbReference>
<reference evidence="2" key="1">
    <citation type="journal article" date="2013" name="Science">
        <title>The Amborella genome and the evolution of flowering plants.</title>
        <authorList>
            <consortium name="Amborella Genome Project"/>
        </authorList>
    </citation>
    <scope>NUCLEOTIDE SEQUENCE [LARGE SCALE GENOMIC DNA]</scope>
</reference>
<dbReference type="HOGENOM" id="CLU_2229967_0_0_1"/>
<name>W1NRZ9_AMBTC</name>
<dbReference type="EMBL" id="KI395336">
    <property type="protein sequence ID" value="ERM98368.1"/>
    <property type="molecule type" value="Genomic_DNA"/>
</dbReference>
<evidence type="ECO:0000313" key="2">
    <source>
        <dbReference type="Proteomes" id="UP000017836"/>
    </source>
</evidence>
<feature type="non-terminal residue" evidence="1">
    <location>
        <position position="106"/>
    </location>
</feature>
<accession>W1NRZ9</accession>
<gene>
    <name evidence="1" type="ORF">AMTR_s01256p00000600</name>
</gene>
<sequence>MEMLAEESELVLSTGSSDLIYGAWACLLPVSEKHLAGEIISRQINMLNIHKKNDKNYVEREEVEKKKLGEKVQNLVFDMDLHTVYALDIANFVIQRTYMLRNTSIY</sequence>
<dbReference type="AlphaFoldDB" id="W1NRZ9"/>
<keyword evidence="2" id="KW-1185">Reference proteome</keyword>
<organism evidence="1 2">
    <name type="scientific">Amborella trichopoda</name>
    <dbReference type="NCBI Taxonomy" id="13333"/>
    <lineage>
        <taxon>Eukaryota</taxon>
        <taxon>Viridiplantae</taxon>
        <taxon>Streptophyta</taxon>
        <taxon>Embryophyta</taxon>
        <taxon>Tracheophyta</taxon>
        <taxon>Spermatophyta</taxon>
        <taxon>Magnoliopsida</taxon>
        <taxon>Amborellales</taxon>
        <taxon>Amborellaceae</taxon>
        <taxon>Amborella</taxon>
    </lineage>
</organism>
<proteinExistence type="predicted"/>